<comment type="caution">
    <text evidence="1">The sequence shown here is derived from an EMBL/GenBank/DDBJ whole genome shotgun (WGS) entry which is preliminary data.</text>
</comment>
<dbReference type="EMBL" id="JXTB01000285">
    <property type="protein sequence ID" value="PON47933.1"/>
    <property type="molecule type" value="Genomic_DNA"/>
</dbReference>
<organism evidence="1 2">
    <name type="scientific">Parasponia andersonii</name>
    <name type="common">Sponia andersonii</name>
    <dbReference type="NCBI Taxonomy" id="3476"/>
    <lineage>
        <taxon>Eukaryota</taxon>
        <taxon>Viridiplantae</taxon>
        <taxon>Streptophyta</taxon>
        <taxon>Embryophyta</taxon>
        <taxon>Tracheophyta</taxon>
        <taxon>Spermatophyta</taxon>
        <taxon>Magnoliopsida</taxon>
        <taxon>eudicotyledons</taxon>
        <taxon>Gunneridae</taxon>
        <taxon>Pentapetalae</taxon>
        <taxon>rosids</taxon>
        <taxon>fabids</taxon>
        <taxon>Rosales</taxon>
        <taxon>Cannabaceae</taxon>
        <taxon>Parasponia</taxon>
    </lineage>
</organism>
<dbReference type="AlphaFoldDB" id="A0A2P5BGM3"/>
<gene>
    <name evidence="1" type="ORF">PanWU01x14_241070</name>
</gene>
<protein>
    <submittedName>
        <fullName evidence="1">Uncharacterized protein</fullName>
    </submittedName>
</protein>
<sequence length="87" mass="9759">MSLVSRSLTTKIDASDDFPLRKFFAIFRRFRRQAEARLRRALHLGKIPRLGPMVAVIGGRKSSLDDVSSDNGTAVGAHFRLFKILAM</sequence>
<name>A0A2P5BGM3_PARAD</name>
<keyword evidence="2" id="KW-1185">Reference proteome</keyword>
<accession>A0A2P5BGM3</accession>
<reference evidence="2" key="1">
    <citation type="submission" date="2016-06" db="EMBL/GenBank/DDBJ databases">
        <title>Parallel loss of symbiosis genes in relatives of nitrogen-fixing non-legume Parasponia.</title>
        <authorList>
            <person name="Van Velzen R."/>
            <person name="Holmer R."/>
            <person name="Bu F."/>
            <person name="Rutten L."/>
            <person name="Van Zeijl A."/>
            <person name="Liu W."/>
            <person name="Santuari L."/>
            <person name="Cao Q."/>
            <person name="Sharma T."/>
            <person name="Shen D."/>
            <person name="Roswanjaya Y."/>
            <person name="Wardhani T."/>
            <person name="Kalhor M.S."/>
            <person name="Jansen J."/>
            <person name="Van den Hoogen J."/>
            <person name="Gungor B."/>
            <person name="Hartog M."/>
            <person name="Hontelez J."/>
            <person name="Verver J."/>
            <person name="Yang W.-C."/>
            <person name="Schijlen E."/>
            <person name="Repin R."/>
            <person name="Schilthuizen M."/>
            <person name="Schranz E."/>
            <person name="Heidstra R."/>
            <person name="Miyata K."/>
            <person name="Fedorova E."/>
            <person name="Kohlen W."/>
            <person name="Bisseling T."/>
            <person name="Smit S."/>
            <person name="Geurts R."/>
        </authorList>
    </citation>
    <scope>NUCLEOTIDE SEQUENCE [LARGE SCALE GENOMIC DNA]</scope>
    <source>
        <strain evidence="2">cv. WU1-14</strain>
    </source>
</reference>
<dbReference type="Proteomes" id="UP000237105">
    <property type="component" value="Unassembled WGS sequence"/>
</dbReference>
<evidence type="ECO:0000313" key="1">
    <source>
        <dbReference type="EMBL" id="PON47933.1"/>
    </source>
</evidence>
<proteinExistence type="predicted"/>
<evidence type="ECO:0000313" key="2">
    <source>
        <dbReference type="Proteomes" id="UP000237105"/>
    </source>
</evidence>